<sequence>MSDPRHRLAQFNLGLLKAPLSDPSMEGFTSRIEPINVLAESAPGFVWRLIEEGKEDATGLRPFGEAHLVNYSVWEDVESLWDFTYRTDHLDLLRERRHWFDRMEGPSLVLWWIPSDSIPSVEEAGRRLDLLREHGPTPEAFTLRTHFPPPSTS</sequence>
<evidence type="ECO:0000313" key="3">
    <source>
        <dbReference type="Proteomes" id="UP001183390"/>
    </source>
</evidence>
<dbReference type="RefSeq" id="WP_311510857.1">
    <property type="nucleotide sequence ID" value="NZ_JAVREP010000003.1"/>
</dbReference>
<accession>A0ABU2M627</accession>
<dbReference type="EMBL" id="JAVREP010000003">
    <property type="protein sequence ID" value="MDT0328124.1"/>
    <property type="molecule type" value="Genomic_DNA"/>
</dbReference>
<protein>
    <submittedName>
        <fullName evidence="2">DUF3291 domain-containing protein</fullName>
    </submittedName>
</protein>
<reference evidence="3" key="1">
    <citation type="submission" date="2023-07" db="EMBL/GenBank/DDBJ databases">
        <title>30 novel species of actinomycetes from the DSMZ collection.</title>
        <authorList>
            <person name="Nouioui I."/>
        </authorList>
    </citation>
    <scope>NUCLEOTIDE SEQUENCE [LARGE SCALE GENOMIC DNA]</scope>
    <source>
        <strain evidence="3">DSM 44743</strain>
    </source>
</reference>
<dbReference type="Pfam" id="PF11695">
    <property type="entry name" value="DUF3291"/>
    <property type="match status" value="1"/>
</dbReference>
<keyword evidence="3" id="KW-1185">Reference proteome</keyword>
<comment type="caution">
    <text evidence="2">The sequence shown here is derived from an EMBL/GenBank/DDBJ whole genome shotgun (WGS) entry which is preliminary data.</text>
</comment>
<gene>
    <name evidence="2" type="ORF">RM479_06820</name>
</gene>
<dbReference type="InterPro" id="IPR011008">
    <property type="entry name" value="Dimeric_a/b-barrel"/>
</dbReference>
<evidence type="ECO:0000313" key="2">
    <source>
        <dbReference type="EMBL" id="MDT0328124.1"/>
    </source>
</evidence>
<proteinExistence type="predicted"/>
<organism evidence="2 3">
    <name type="scientific">Nocardiopsis lambiniae</name>
    <dbReference type="NCBI Taxonomy" id="3075539"/>
    <lineage>
        <taxon>Bacteria</taxon>
        <taxon>Bacillati</taxon>
        <taxon>Actinomycetota</taxon>
        <taxon>Actinomycetes</taxon>
        <taxon>Streptosporangiales</taxon>
        <taxon>Nocardiopsidaceae</taxon>
        <taxon>Nocardiopsis</taxon>
    </lineage>
</organism>
<dbReference type="InterPro" id="IPR021708">
    <property type="entry name" value="DUF3291"/>
</dbReference>
<name>A0ABU2M627_9ACTN</name>
<feature type="domain" description="DUF3291" evidence="1">
    <location>
        <begin position="8"/>
        <end position="145"/>
    </location>
</feature>
<dbReference type="SUPFAM" id="SSF54909">
    <property type="entry name" value="Dimeric alpha+beta barrel"/>
    <property type="match status" value="1"/>
</dbReference>
<dbReference type="Proteomes" id="UP001183390">
    <property type="component" value="Unassembled WGS sequence"/>
</dbReference>
<evidence type="ECO:0000259" key="1">
    <source>
        <dbReference type="Pfam" id="PF11695"/>
    </source>
</evidence>